<gene>
    <name evidence="1" type="ORF">HJG44_12085</name>
</gene>
<comment type="caution">
    <text evidence="1">The sequence shown here is derived from an EMBL/GenBank/DDBJ whole genome shotgun (WGS) entry which is preliminary data.</text>
</comment>
<dbReference type="InterPro" id="IPR010985">
    <property type="entry name" value="Ribbon_hlx_hlx"/>
</dbReference>
<reference evidence="1 2" key="1">
    <citation type="submission" date="2020-04" db="EMBL/GenBank/DDBJ databases">
        <title>Enterovirga sp. isolate from soil.</title>
        <authorList>
            <person name="Chea S."/>
            <person name="Kim D.-U."/>
        </authorList>
    </citation>
    <scope>NUCLEOTIDE SEQUENCE [LARGE SCALE GENOMIC DNA]</scope>
    <source>
        <strain evidence="1 2">DB1703</strain>
    </source>
</reference>
<evidence type="ECO:0000313" key="1">
    <source>
        <dbReference type="EMBL" id="NNM73118.1"/>
    </source>
</evidence>
<protein>
    <submittedName>
        <fullName evidence="1">CopG family transcriptional regulator</fullName>
    </submittedName>
</protein>
<dbReference type="EMBL" id="JABEPP010000003">
    <property type="protein sequence ID" value="NNM73118.1"/>
    <property type="molecule type" value="Genomic_DNA"/>
</dbReference>
<dbReference type="GO" id="GO:0006355">
    <property type="term" value="P:regulation of DNA-templated transcription"/>
    <property type="evidence" value="ECO:0007669"/>
    <property type="project" value="InterPro"/>
</dbReference>
<proteinExistence type="predicted"/>
<dbReference type="RefSeq" id="WP_171218612.1">
    <property type="nucleotide sequence ID" value="NZ_JABEPP010000003.1"/>
</dbReference>
<organism evidence="1 2">
    <name type="scientific">Enterovirga aerilata</name>
    <dbReference type="NCBI Taxonomy" id="2730920"/>
    <lineage>
        <taxon>Bacteria</taxon>
        <taxon>Pseudomonadati</taxon>
        <taxon>Pseudomonadota</taxon>
        <taxon>Alphaproteobacteria</taxon>
        <taxon>Hyphomicrobiales</taxon>
        <taxon>Methylobacteriaceae</taxon>
        <taxon>Enterovirga</taxon>
    </lineage>
</organism>
<evidence type="ECO:0000313" key="2">
    <source>
        <dbReference type="Proteomes" id="UP000564885"/>
    </source>
</evidence>
<name>A0A849I6W0_9HYPH</name>
<dbReference type="SUPFAM" id="SSF47598">
    <property type="entry name" value="Ribbon-helix-helix"/>
    <property type="match status" value="1"/>
</dbReference>
<dbReference type="Proteomes" id="UP000564885">
    <property type="component" value="Unassembled WGS sequence"/>
</dbReference>
<sequence length="85" mass="9222">MSAALTVQIDETVLARLEALAAERGTTREHVVQMAVADLVSSVDSEGRHFEDWQLALIDEGLAAAEKGDFAADEEVEAVFSKYRA</sequence>
<accession>A0A849I6W0</accession>
<keyword evidence="2" id="KW-1185">Reference proteome</keyword>
<dbReference type="AlphaFoldDB" id="A0A849I6W0"/>